<feature type="region of interest" description="Disordered" evidence="2">
    <location>
        <begin position="1"/>
        <end position="23"/>
    </location>
</feature>
<evidence type="ECO:0000313" key="3">
    <source>
        <dbReference type="EMBL" id="SMQ48090.1"/>
    </source>
</evidence>
<sequence>MDGKGNKRKRHEKARKTTAPPIVNPRSIHERDIAGLEAPHPTYDLLWSIEEPPDDLTTVQLPGINTDAVQDQLRNKNFESSELACGGLELEVKGLAERDCTNIIVRISQAATDMSEGKENAKEKAVNVCARHTWILANKNQDILINSFGASPDNPKKILSICAAVLLTLVMDLDTRPMGFFAVLLHSELVWPMPAQFRTKWEAFFKIPLAPCEKNDETLFVSEDEDGESDDRPNIDTVLRHEPCHRPIFRIAALTTREKLVHLRACEYLVRFGPVSFDSLAHLFAYRNIFELLEYHQANRRDFISVKLIKHGEAGLSVWALGPAQPVETSTSDRVFRGKVGLFTRRAAILEIVPEGKSESFPSVCPQLRAQESASVANVRDQATENNNVAIKRAHTEEVDRLKETIEGYKKGAVELHDHYKKKAAEESQKQADAKKEENADHQTRLRALEIENEMLLKLDEVSKTRIQELEYASEQAALKAAADQAKYQALVSKLSALNGP</sequence>
<keyword evidence="1" id="KW-0175">Coiled coil</keyword>
<gene>
    <name evidence="3" type="ORF">ZT3D7_G3239</name>
</gene>
<proteinExistence type="predicted"/>
<reference evidence="3 4" key="1">
    <citation type="submission" date="2016-06" db="EMBL/GenBank/DDBJ databases">
        <authorList>
            <person name="Kjaerup R.B."/>
            <person name="Dalgaard T.S."/>
            <person name="Juul-Madsen H.R."/>
        </authorList>
    </citation>
    <scope>NUCLEOTIDE SEQUENCE [LARGE SCALE GENOMIC DNA]</scope>
</reference>
<evidence type="ECO:0000313" key="4">
    <source>
        <dbReference type="Proteomes" id="UP000215127"/>
    </source>
</evidence>
<feature type="compositionally biased region" description="Basic residues" evidence="2">
    <location>
        <begin position="1"/>
        <end position="16"/>
    </location>
</feature>
<keyword evidence="4" id="KW-1185">Reference proteome</keyword>
<evidence type="ECO:0000256" key="2">
    <source>
        <dbReference type="SAM" id="MobiDB-lite"/>
    </source>
</evidence>
<protein>
    <submittedName>
        <fullName evidence="3">Uncharacterized protein</fullName>
    </submittedName>
</protein>
<dbReference type="Proteomes" id="UP000215127">
    <property type="component" value="Chromosome 2"/>
</dbReference>
<evidence type="ECO:0000256" key="1">
    <source>
        <dbReference type="SAM" id="Coils"/>
    </source>
</evidence>
<organism evidence="3 4">
    <name type="scientific">Zymoseptoria tritici (strain ST99CH_3D7)</name>
    <dbReference type="NCBI Taxonomy" id="1276538"/>
    <lineage>
        <taxon>Eukaryota</taxon>
        <taxon>Fungi</taxon>
        <taxon>Dikarya</taxon>
        <taxon>Ascomycota</taxon>
        <taxon>Pezizomycotina</taxon>
        <taxon>Dothideomycetes</taxon>
        <taxon>Dothideomycetidae</taxon>
        <taxon>Mycosphaerellales</taxon>
        <taxon>Mycosphaerellaceae</taxon>
        <taxon>Zymoseptoria</taxon>
    </lineage>
</organism>
<dbReference type="AlphaFoldDB" id="A0A1X7RLJ8"/>
<feature type="coiled-coil region" evidence="1">
    <location>
        <begin position="392"/>
        <end position="459"/>
    </location>
</feature>
<dbReference type="EMBL" id="LT853693">
    <property type="protein sequence ID" value="SMQ48090.1"/>
    <property type="molecule type" value="Genomic_DNA"/>
</dbReference>
<name>A0A1X7RLJ8_ZYMT9</name>
<accession>A0A1X7RLJ8</accession>